<comment type="caution">
    <text evidence="6">The sequence shown here is derived from an EMBL/GenBank/DDBJ whole genome shotgun (WGS) entry which is preliminary data.</text>
</comment>
<evidence type="ECO:0000256" key="4">
    <source>
        <dbReference type="PROSITE-ProRule" id="PRU00335"/>
    </source>
</evidence>
<accession>A0ABR9KBW8</accession>
<organism evidence="6 7">
    <name type="scientific">Nonomuraea africana</name>
    <dbReference type="NCBI Taxonomy" id="46171"/>
    <lineage>
        <taxon>Bacteria</taxon>
        <taxon>Bacillati</taxon>
        <taxon>Actinomycetota</taxon>
        <taxon>Actinomycetes</taxon>
        <taxon>Streptosporangiales</taxon>
        <taxon>Streptosporangiaceae</taxon>
        <taxon>Nonomuraea</taxon>
    </lineage>
</organism>
<dbReference type="Gene3D" id="1.10.357.10">
    <property type="entry name" value="Tetracycline Repressor, domain 2"/>
    <property type="match status" value="1"/>
</dbReference>
<evidence type="ECO:0000259" key="5">
    <source>
        <dbReference type="PROSITE" id="PS50977"/>
    </source>
</evidence>
<keyword evidence="1" id="KW-0805">Transcription regulation</keyword>
<keyword evidence="2 4" id="KW-0238">DNA-binding</keyword>
<dbReference type="InterPro" id="IPR001647">
    <property type="entry name" value="HTH_TetR"/>
</dbReference>
<proteinExistence type="predicted"/>
<feature type="DNA-binding region" description="H-T-H motif" evidence="4">
    <location>
        <begin position="33"/>
        <end position="52"/>
    </location>
</feature>
<evidence type="ECO:0000313" key="6">
    <source>
        <dbReference type="EMBL" id="MBE1559499.1"/>
    </source>
</evidence>
<gene>
    <name evidence="6" type="ORF">H4W81_002278</name>
</gene>
<dbReference type="InterPro" id="IPR009057">
    <property type="entry name" value="Homeodomain-like_sf"/>
</dbReference>
<dbReference type="PRINTS" id="PR00455">
    <property type="entry name" value="HTHTETR"/>
</dbReference>
<dbReference type="Pfam" id="PF00440">
    <property type="entry name" value="TetR_N"/>
    <property type="match status" value="1"/>
</dbReference>
<reference evidence="6 7" key="1">
    <citation type="submission" date="2020-10" db="EMBL/GenBank/DDBJ databases">
        <title>Sequencing the genomes of 1000 actinobacteria strains.</title>
        <authorList>
            <person name="Klenk H.-P."/>
        </authorList>
    </citation>
    <scope>NUCLEOTIDE SEQUENCE [LARGE SCALE GENOMIC DNA]</scope>
    <source>
        <strain evidence="6 7">DSM 43748</strain>
    </source>
</reference>
<keyword evidence="3" id="KW-0804">Transcription</keyword>
<dbReference type="SUPFAM" id="SSF46689">
    <property type="entry name" value="Homeodomain-like"/>
    <property type="match status" value="1"/>
</dbReference>
<evidence type="ECO:0000313" key="7">
    <source>
        <dbReference type="Proteomes" id="UP000661607"/>
    </source>
</evidence>
<dbReference type="InterPro" id="IPR050109">
    <property type="entry name" value="HTH-type_TetR-like_transc_reg"/>
</dbReference>
<dbReference type="Pfam" id="PF17940">
    <property type="entry name" value="TetR_C_31"/>
    <property type="match status" value="1"/>
</dbReference>
<evidence type="ECO:0000256" key="3">
    <source>
        <dbReference type="ARBA" id="ARBA00023163"/>
    </source>
</evidence>
<dbReference type="InterPro" id="IPR036271">
    <property type="entry name" value="Tet_transcr_reg_TetR-rel_C_sf"/>
</dbReference>
<evidence type="ECO:0000256" key="2">
    <source>
        <dbReference type="ARBA" id="ARBA00023125"/>
    </source>
</evidence>
<dbReference type="PANTHER" id="PTHR30055">
    <property type="entry name" value="HTH-TYPE TRANSCRIPTIONAL REGULATOR RUTR"/>
    <property type="match status" value="1"/>
</dbReference>
<dbReference type="InterPro" id="IPR041583">
    <property type="entry name" value="TetR_C_31"/>
</dbReference>
<name>A0ABR9KBW8_9ACTN</name>
<dbReference type="EMBL" id="JADBEF010000001">
    <property type="protein sequence ID" value="MBE1559499.1"/>
    <property type="molecule type" value="Genomic_DNA"/>
</dbReference>
<sequence length="192" mass="20536">MAEASAERGRATRQRLLQAAVPLVGEVGWGAVTTRLVAERAGVNPALVHYHFASVTDLLIAACTGHARLLIERSAKELTEHADVSEGVDWLLGELSRYSGTDPESLPLVEAFLAAGRIPGLRAELAVIAAEFRAHVAEWLRAHGHDHDADALAGLLAAVVDGVILHRTVDPDLDVAAMVRPLRRLFTQGVTP</sequence>
<evidence type="ECO:0000256" key="1">
    <source>
        <dbReference type="ARBA" id="ARBA00023015"/>
    </source>
</evidence>
<dbReference type="Proteomes" id="UP000661607">
    <property type="component" value="Unassembled WGS sequence"/>
</dbReference>
<dbReference type="PANTHER" id="PTHR30055:SF234">
    <property type="entry name" value="HTH-TYPE TRANSCRIPTIONAL REGULATOR BETI"/>
    <property type="match status" value="1"/>
</dbReference>
<dbReference type="SUPFAM" id="SSF48498">
    <property type="entry name" value="Tetracyclin repressor-like, C-terminal domain"/>
    <property type="match status" value="1"/>
</dbReference>
<keyword evidence="7" id="KW-1185">Reference proteome</keyword>
<dbReference type="PROSITE" id="PS50977">
    <property type="entry name" value="HTH_TETR_2"/>
    <property type="match status" value="1"/>
</dbReference>
<dbReference type="RefSeq" id="WP_192774764.1">
    <property type="nucleotide sequence ID" value="NZ_BAAASY010000001.1"/>
</dbReference>
<protein>
    <submittedName>
        <fullName evidence="6">AcrR family transcriptional regulator</fullName>
    </submittedName>
</protein>
<feature type="domain" description="HTH tetR-type" evidence="5">
    <location>
        <begin position="10"/>
        <end position="70"/>
    </location>
</feature>